<evidence type="ECO:0000313" key="7">
    <source>
        <dbReference type="RefSeq" id="XP_048132963.1"/>
    </source>
</evidence>
<dbReference type="InterPro" id="IPR055414">
    <property type="entry name" value="LRR_R13L4/SHOC2-like"/>
</dbReference>
<dbReference type="InterPro" id="IPR027417">
    <property type="entry name" value="P-loop_NTPase"/>
</dbReference>
<dbReference type="Proteomes" id="UP000827889">
    <property type="component" value="Chromosome 1"/>
</dbReference>
<dbReference type="InterPro" id="IPR035897">
    <property type="entry name" value="Toll_tir_struct_dom_sf"/>
</dbReference>
<dbReference type="PROSITE" id="PS50104">
    <property type="entry name" value="TIR"/>
    <property type="match status" value="1"/>
</dbReference>
<dbReference type="SMART" id="SM00369">
    <property type="entry name" value="LRR_TYP"/>
    <property type="match status" value="5"/>
</dbReference>
<dbReference type="Gene3D" id="1.10.8.430">
    <property type="entry name" value="Helical domain of apoptotic protease-activating factors"/>
    <property type="match status" value="1"/>
</dbReference>
<dbReference type="InterPro" id="IPR003591">
    <property type="entry name" value="Leu-rich_rpt_typical-subtyp"/>
</dbReference>
<dbReference type="GeneID" id="115751293"/>
<dbReference type="Gene3D" id="3.40.1170.20">
    <property type="entry name" value="tRNA intron endonuclease, N-terminal domain"/>
    <property type="match status" value="10"/>
</dbReference>
<dbReference type="Pfam" id="PF13306">
    <property type="entry name" value="LRR_5"/>
    <property type="match status" value="3"/>
</dbReference>
<dbReference type="PRINTS" id="PR00364">
    <property type="entry name" value="DISEASERSIST"/>
</dbReference>
<dbReference type="Gene3D" id="3.40.50.300">
    <property type="entry name" value="P-loop containing nucleotide triphosphate hydrolases"/>
    <property type="match status" value="1"/>
</dbReference>
<evidence type="ECO:0000259" key="5">
    <source>
        <dbReference type="PROSITE" id="PS50104"/>
    </source>
</evidence>
<sequence>MDRLIFGHSFAVLVAVALILLSVLAFNFLKREKTSLRRDGEDRDISGSGLPTAPAETNANPSSSSIALTGNRYDVFLSFRGPDTREGFTDHLYYGLMDAGIRAFRDDNELRQGEQIGPDLLAAIKNSKILIPIISVTYSSSKWCLDELVQMMECKNNNTGHLVLPIFYKVEPSHVRHQIGSFGNAFRTREKRFDLTILEKWKQALKEVSDLKGWEAKGYEGELVKKVVQKVLSELKKEFELVIPENLVGIDTHVEKIMEFVDKKFSATLFVGIHGMGGIGKTTLAKAIYNKLFHQFEYHSFIADIRESSKRNGLEYLQNQLISIYLNQKNQVSNKDEGIKFISSKFEGKKVLILLDDVDDDDQLKSLAGNHNWFSSGSRIMVTTGNKAILDNWGMDHSYEHKEMDMNQSLILFCRHAFRRDFPPSEFEEDTRKVISTTGGLPLSLEVLGSFLCGKKPTLWRDAINKLRKVPHQKVREKLRISYEALEHGQKQIFLDVACFFIGTDGRIASYMWDACGFYPEEGIEVLRFMSLIKVEDDHKLRMHDQLRDLGGEIIREENQLEPRYRSRLWDSEEILKVLKRNKGTEKIQAIYLSKGSSECSGKTADQDCDIHTGEQFKNLTSLRLLHVNGARFSGDFENSIEELRWLCWWNCPSTFEANNFHTTELVVLDLSRSKISDEWRGWSSIMMAKKLKFLDLTECRSLKGTFFLSAFTNLEVLILQGCEEVEQIDSLIGDMKSLVRLDLGFCRMLKDLPAEVGKLDALKQLHLQYCPKISVVPDSIGALQNLEILDMRGSGIRELPDSIGALQNLKILEISETRIKELPESVGALQNLEILKINDTQLKELPESIGALQNLEIMYIGWTRLKELPNGIGRLTKLRELDVACSDIFVVPESISHLSSLQRLELHRCKKLRSLPELPSSLTSLSITCQSPRLRSLTYLTHLKKLQLWGCKILECISELPSTVSELSECSHLANVEESELPKSVNTPFNLGELWIMRCNFMQILDVSHLSHLTYLYAEICYNLLEIRGLDELKCLETLIIKSCISIERLDLPKFGSVKVLSVENCQKLVEIQGMDRLEFLERLKIRRCTSIARLDLSKSAGMKKLYVEDCESLVEIQGLDKLELLKELGISGCPSIQRLDLPKSEGLKILNAKDMHSFCNNILEVRGLDKLKYLERLNIEGSSIERLDLPKSECMKKLNAKDCKTLVEIQGLDRLEFLEELNISGCISLERLDLPKTKGMKKLDAENCDNLVEIQGLDGLEFLEELYISGCVSIEMLDLPQSGRLRMLYAGNCENLVKIQGLDRLEFLKELYIPRCVSLERLDLPKSESLNILDAENCKNLVEIQGLRRSKFLKELYISGCLSVERLDLPKSKSLRIIDAENCKNLVEIQGLERLESLEKLYVSGCVSIERLDLPKSKSMNILYAGSCKNLVEIQGLDRLEFLEELYISGCVSIERLDLPKSESLKILDVERSKTKSKFKSFGVFIQFIGQELFVIQVWILLFLKMGSLHAADALEECSKWIGKDLGLQLLSISKAIQRLPAKLCFV</sequence>
<keyword evidence="3" id="KW-0611">Plant defense</keyword>
<dbReference type="Pfam" id="PF23282">
    <property type="entry name" value="WHD_ROQ1"/>
    <property type="match status" value="1"/>
</dbReference>
<name>A0ABM3H8N9_9MYRT</name>
<dbReference type="SMART" id="SM00255">
    <property type="entry name" value="TIR"/>
    <property type="match status" value="1"/>
</dbReference>
<dbReference type="RefSeq" id="XP_048132963.1">
    <property type="nucleotide sequence ID" value="XM_048277006.1"/>
</dbReference>
<keyword evidence="6" id="KW-1185">Reference proteome</keyword>
<accession>A0ABM3H8N9</accession>
<dbReference type="Pfam" id="PF01582">
    <property type="entry name" value="TIR"/>
    <property type="match status" value="1"/>
</dbReference>
<dbReference type="Gene3D" id="3.40.50.10140">
    <property type="entry name" value="Toll/interleukin-1 receptor homology (TIR) domain"/>
    <property type="match status" value="1"/>
</dbReference>
<evidence type="ECO:0000256" key="3">
    <source>
        <dbReference type="ARBA" id="ARBA00022821"/>
    </source>
</evidence>
<dbReference type="InterPro" id="IPR000157">
    <property type="entry name" value="TIR_dom"/>
</dbReference>
<organism evidence="6 7">
    <name type="scientific">Rhodamnia argentea</name>
    <dbReference type="NCBI Taxonomy" id="178133"/>
    <lineage>
        <taxon>Eukaryota</taxon>
        <taxon>Viridiplantae</taxon>
        <taxon>Streptophyta</taxon>
        <taxon>Embryophyta</taxon>
        <taxon>Tracheophyta</taxon>
        <taxon>Spermatophyta</taxon>
        <taxon>Magnoliopsida</taxon>
        <taxon>eudicotyledons</taxon>
        <taxon>Gunneridae</taxon>
        <taxon>Pentapetalae</taxon>
        <taxon>rosids</taxon>
        <taxon>malvids</taxon>
        <taxon>Myrtales</taxon>
        <taxon>Myrtaceae</taxon>
        <taxon>Myrtoideae</taxon>
        <taxon>Myrteae</taxon>
        <taxon>Australasian group</taxon>
        <taxon>Rhodamnia</taxon>
    </lineage>
</organism>
<dbReference type="Pfam" id="PF00931">
    <property type="entry name" value="NB-ARC"/>
    <property type="match status" value="1"/>
</dbReference>
<dbReference type="InterPro" id="IPR058192">
    <property type="entry name" value="WHD_ROQ1-like"/>
</dbReference>
<evidence type="ECO:0000256" key="1">
    <source>
        <dbReference type="ARBA" id="ARBA00022614"/>
    </source>
</evidence>
<dbReference type="SUPFAM" id="SSF52058">
    <property type="entry name" value="L domain-like"/>
    <property type="match status" value="3"/>
</dbReference>
<dbReference type="InterPro" id="IPR032675">
    <property type="entry name" value="LRR_dom_sf"/>
</dbReference>
<dbReference type="InterPro" id="IPR042197">
    <property type="entry name" value="Apaf_helical"/>
</dbReference>
<feature type="domain" description="TIR" evidence="5">
    <location>
        <begin position="71"/>
        <end position="235"/>
    </location>
</feature>
<dbReference type="InterPro" id="IPR026906">
    <property type="entry name" value="LRR_5"/>
</dbReference>
<evidence type="ECO:0000313" key="6">
    <source>
        <dbReference type="Proteomes" id="UP000827889"/>
    </source>
</evidence>
<dbReference type="PANTHER" id="PTHR11017:SF570">
    <property type="entry name" value="DISEASE RESISTANCE PROTEIN (TIR-NBS CLASS)-RELATED"/>
    <property type="match status" value="1"/>
</dbReference>
<evidence type="ECO:0000256" key="4">
    <source>
        <dbReference type="SAM" id="MobiDB-lite"/>
    </source>
</evidence>
<reference evidence="7" key="2">
    <citation type="submission" date="2025-08" db="UniProtKB">
        <authorList>
            <consortium name="RefSeq"/>
        </authorList>
    </citation>
    <scope>IDENTIFICATION</scope>
    <source>
        <tissue evidence="7">Leaf</tissue>
    </source>
</reference>
<protein>
    <submittedName>
        <fullName evidence="7">Disease resistance protein L6-like</fullName>
    </submittedName>
</protein>
<dbReference type="Gene3D" id="3.80.10.10">
    <property type="entry name" value="Ribonuclease Inhibitor"/>
    <property type="match status" value="2"/>
</dbReference>
<reference evidence="6" key="1">
    <citation type="submission" date="2025-05" db="UniProtKB">
        <authorList>
            <consortium name="RefSeq"/>
        </authorList>
    </citation>
    <scope>NUCLEOTIDE SEQUENCE [LARGE SCALE GENOMIC DNA]</scope>
</reference>
<feature type="region of interest" description="Disordered" evidence="4">
    <location>
        <begin position="39"/>
        <end position="63"/>
    </location>
</feature>
<keyword evidence="2" id="KW-0677">Repeat</keyword>
<dbReference type="SUPFAM" id="SSF52540">
    <property type="entry name" value="P-loop containing nucleoside triphosphate hydrolases"/>
    <property type="match status" value="1"/>
</dbReference>
<proteinExistence type="predicted"/>
<dbReference type="PANTHER" id="PTHR11017">
    <property type="entry name" value="LEUCINE-RICH REPEAT-CONTAINING PROTEIN"/>
    <property type="match status" value="1"/>
</dbReference>
<dbReference type="InterPro" id="IPR044974">
    <property type="entry name" value="Disease_R_plants"/>
</dbReference>
<evidence type="ECO:0000256" key="2">
    <source>
        <dbReference type="ARBA" id="ARBA00022737"/>
    </source>
</evidence>
<dbReference type="InterPro" id="IPR002182">
    <property type="entry name" value="NB-ARC"/>
</dbReference>
<dbReference type="SUPFAM" id="SSF52200">
    <property type="entry name" value="Toll/Interleukin receptor TIR domain"/>
    <property type="match status" value="1"/>
</dbReference>
<dbReference type="Pfam" id="PF23598">
    <property type="entry name" value="LRR_14"/>
    <property type="match status" value="1"/>
</dbReference>
<keyword evidence="1" id="KW-0433">Leucine-rich repeat</keyword>
<gene>
    <name evidence="7" type="primary">LOC115751293</name>
</gene>